<reference evidence="1" key="1">
    <citation type="submission" date="2021-06" db="EMBL/GenBank/DDBJ databases">
        <authorList>
            <person name="Kallberg Y."/>
            <person name="Tangrot J."/>
            <person name="Rosling A."/>
        </authorList>
    </citation>
    <scope>NUCLEOTIDE SEQUENCE</scope>
    <source>
        <strain evidence="1">28 12/20/2015</strain>
    </source>
</reference>
<sequence>MSNYDELNKPFYHYGQGAKYGTCLEDYDKNERKVKQYVVISTPLTGTITKEVPIGTNVNDFSKTKECQKLRKELKNQYWKQKKQGKQNK</sequence>
<dbReference type="EMBL" id="CAJVPW010002335">
    <property type="protein sequence ID" value="CAG8503925.1"/>
    <property type="molecule type" value="Genomic_DNA"/>
</dbReference>
<evidence type="ECO:0000313" key="2">
    <source>
        <dbReference type="Proteomes" id="UP000789366"/>
    </source>
</evidence>
<gene>
    <name evidence="1" type="ORF">SPELUC_LOCUS3145</name>
</gene>
<accession>A0ACA9L1P9</accession>
<protein>
    <submittedName>
        <fullName evidence="1">4230_t:CDS:1</fullName>
    </submittedName>
</protein>
<organism evidence="1 2">
    <name type="scientific">Cetraspora pellucida</name>
    <dbReference type="NCBI Taxonomy" id="1433469"/>
    <lineage>
        <taxon>Eukaryota</taxon>
        <taxon>Fungi</taxon>
        <taxon>Fungi incertae sedis</taxon>
        <taxon>Mucoromycota</taxon>
        <taxon>Glomeromycotina</taxon>
        <taxon>Glomeromycetes</taxon>
        <taxon>Diversisporales</taxon>
        <taxon>Gigasporaceae</taxon>
        <taxon>Cetraspora</taxon>
    </lineage>
</organism>
<evidence type="ECO:0000313" key="1">
    <source>
        <dbReference type="EMBL" id="CAG8503925.1"/>
    </source>
</evidence>
<dbReference type="Proteomes" id="UP000789366">
    <property type="component" value="Unassembled WGS sequence"/>
</dbReference>
<keyword evidence="2" id="KW-1185">Reference proteome</keyword>
<name>A0ACA9L1P9_9GLOM</name>
<proteinExistence type="predicted"/>
<comment type="caution">
    <text evidence="1">The sequence shown here is derived from an EMBL/GenBank/DDBJ whole genome shotgun (WGS) entry which is preliminary data.</text>
</comment>